<feature type="non-terminal residue" evidence="2">
    <location>
        <position position="1"/>
    </location>
</feature>
<organism evidence="2 3">
    <name type="scientific">Mucuna pruriens</name>
    <name type="common">Velvet bean</name>
    <name type="synonym">Dolichos pruriens</name>
    <dbReference type="NCBI Taxonomy" id="157652"/>
    <lineage>
        <taxon>Eukaryota</taxon>
        <taxon>Viridiplantae</taxon>
        <taxon>Streptophyta</taxon>
        <taxon>Embryophyta</taxon>
        <taxon>Tracheophyta</taxon>
        <taxon>Spermatophyta</taxon>
        <taxon>Magnoliopsida</taxon>
        <taxon>eudicotyledons</taxon>
        <taxon>Gunneridae</taxon>
        <taxon>Pentapetalae</taxon>
        <taxon>rosids</taxon>
        <taxon>fabids</taxon>
        <taxon>Fabales</taxon>
        <taxon>Fabaceae</taxon>
        <taxon>Papilionoideae</taxon>
        <taxon>50 kb inversion clade</taxon>
        <taxon>NPAAA clade</taxon>
        <taxon>indigoferoid/millettioid clade</taxon>
        <taxon>Phaseoleae</taxon>
        <taxon>Mucuna</taxon>
    </lineage>
</organism>
<sequence length="73" mass="8445">MPQSPSLGPWVLDSILLSPMFSKHNPTRMAPFIPSLIVDFVLYASFPFNLLFVHRLIHFHDYLITFTKDIVTL</sequence>
<protein>
    <submittedName>
        <fullName evidence="2">Uncharacterized protein</fullName>
    </submittedName>
</protein>
<gene>
    <name evidence="2" type="ORF">CR513_53646</name>
</gene>
<keyword evidence="1" id="KW-0472">Membrane</keyword>
<accession>A0A371ENI7</accession>
<reference evidence="2" key="1">
    <citation type="submission" date="2018-05" db="EMBL/GenBank/DDBJ databases">
        <title>Draft genome of Mucuna pruriens seed.</title>
        <authorList>
            <person name="Nnadi N.E."/>
            <person name="Vos R."/>
            <person name="Hasami M.H."/>
            <person name="Devisetty U.K."/>
            <person name="Aguiy J.C."/>
        </authorList>
    </citation>
    <scope>NUCLEOTIDE SEQUENCE [LARGE SCALE GENOMIC DNA]</scope>
    <source>
        <strain evidence="2">JCA_2017</strain>
    </source>
</reference>
<feature type="transmembrane region" description="Helical" evidence="1">
    <location>
        <begin position="32"/>
        <end position="53"/>
    </location>
</feature>
<dbReference type="Proteomes" id="UP000257109">
    <property type="component" value="Unassembled WGS sequence"/>
</dbReference>
<dbReference type="EMBL" id="QJKJ01012979">
    <property type="protein sequence ID" value="RDX67479.1"/>
    <property type="molecule type" value="Genomic_DNA"/>
</dbReference>
<evidence type="ECO:0000256" key="1">
    <source>
        <dbReference type="SAM" id="Phobius"/>
    </source>
</evidence>
<keyword evidence="1" id="KW-0812">Transmembrane</keyword>
<comment type="caution">
    <text evidence="2">The sequence shown here is derived from an EMBL/GenBank/DDBJ whole genome shotgun (WGS) entry which is preliminary data.</text>
</comment>
<name>A0A371ENI7_MUCPR</name>
<keyword evidence="1" id="KW-1133">Transmembrane helix</keyword>
<evidence type="ECO:0000313" key="2">
    <source>
        <dbReference type="EMBL" id="RDX67479.1"/>
    </source>
</evidence>
<proteinExistence type="predicted"/>
<evidence type="ECO:0000313" key="3">
    <source>
        <dbReference type="Proteomes" id="UP000257109"/>
    </source>
</evidence>
<dbReference type="AlphaFoldDB" id="A0A371ENI7"/>
<keyword evidence="3" id="KW-1185">Reference proteome</keyword>